<dbReference type="OrthoDB" id="1414356at2"/>
<dbReference type="PANTHER" id="PTHR36436:SF6">
    <property type="entry name" value="SLL5081 PROTEIN"/>
    <property type="match status" value="1"/>
</dbReference>
<reference evidence="2 3" key="1">
    <citation type="submission" date="2015-08" db="EMBL/GenBank/DDBJ databases">
        <title>Complete genome sequence of Rufibacter tibetensis strain 1351t, a radiation-resistant bacterium from tibet plateau.</title>
        <authorList>
            <person name="Dai J."/>
        </authorList>
    </citation>
    <scope>NUCLEOTIDE SEQUENCE [LARGE SCALE GENOMIC DNA]</scope>
    <source>
        <strain evidence="2 3">1351</strain>
    </source>
</reference>
<keyword evidence="3" id="KW-1185">Reference proteome</keyword>
<feature type="region of interest" description="Disordered" evidence="1">
    <location>
        <begin position="1"/>
        <end position="39"/>
    </location>
</feature>
<dbReference type="Gene3D" id="2.30.320.10">
    <property type="entry name" value="YwqG-like"/>
    <property type="match status" value="1"/>
</dbReference>
<dbReference type="InterPro" id="IPR035948">
    <property type="entry name" value="YwqG-like_sf"/>
</dbReference>
<dbReference type="RefSeq" id="WP_062545318.1">
    <property type="nucleotide sequence ID" value="NZ_CP012643.1"/>
</dbReference>
<protein>
    <recommendedName>
        <fullName evidence="4">DUF1963 domain-containing protein</fullName>
    </recommendedName>
</protein>
<dbReference type="Proteomes" id="UP000061382">
    <property type="component" value="Chromosome"/>
</dbReference>
<organism evidence="2 3">
    <name type="scientific">Rufibacter tibetensis</name>
    <dbReference type="NCBI Taxonomy" id="512763"/>
    <lineage>
        <taxon>Bacteria</taxon>
        <taxon>Pseudomonadati</taxon>
        <taxon>Bacteroidota</taxon>
        <taxon>Cytophagia</taxon>
        <taxon>Cytophagales</taxon>
        <taxon>Hymenobacteraceae</taxon>
        <taxon>Rufibacter</taxon>
    </lineage>
</organism>
<feature type="compositionally biased region" description="Basic and acidic residues" evidence="1">
    <location>
        <begin position="13"/>
        <end position="39"/>
    </location>
</feature>
<name>A0A0P0CT72_9BACT</name>
<dbReference type="SUPFAM" id="SSF103032">
    <property type="entry name" value="Hypothetical protein YwqG"/>
    <property type="match status" value="1"/>
</dbReference>
<evidence type="ECO:0000313" key="3">
    <source>
        <dbReference type="Proteomes" id="UP000061382"/>
    </source>
</evidence>
<dbReference type="PATRIC" id="fig|512763.3.peg.4212"/>
<evidence type="ECO:0000256" key="1">
    <source>
        <dbReference type="SAM" id="MobiDB-lite"/>
    </source>
</evidence>
<evidence type="ECO:0000313" key="2">
    <source>
        <dbReference type="EMBL" id="ALJ00714.1"/>
    </source>
</evidence>
<dbReference type="KEGG" id="rti:DC20_19195"/>
<dbReference type="InterPro" id="IPR015315">
    <property type="entry name" value="DUF1963"/>
</dbReference>
<dbReference type="EMBL" id="CP012643">
    <property type="protein sequence ID" value="ALJ00714.1"/>
    <property type="molecule type" value="Genomic_DNA"/>
</dbReference>
<dbReference type="Pfam" id="PF09234">
    <property type="entry name" value="DUF1963"/>
    <property type="match status" value="1"/>
</dbReference>
<proteinExistence type="predicted"/>
<accession>A0A0P0CT72</accession>
<sequence length="278" mass="31757">MSIWGKIFGVSDDENKKNENTGSEKHDSQSKEMNKKSLGDLEEMVISSIRNATKVEVQEPSRPPEFSQLDSHFGGQPYFEQGEEWPTSKSGGNLEFIFQLFNGEGIELPEEIKLVQFFYDWEESPWETDNEGWLVKIYEHMETDKIKMVEKPDGQGISKYCGIELKPVKSLPDWEGISLYNEPAVELSCTLNPDEPWESYDSVVERLTGEQDYQSQLGGYPKWVQGEGTPKNEQGGNMRLLFQLDSEENAGLMWGDVGLIYVFYDSATKKVEFTLQCL</sequence>
<evidence type="ECO:0008006" key="4">
    <source>
        <dbReference type="Google" id="ProtNLM"/>
    </source>
</evidence>
<dbReference type="STRING" id="512763.DC20_19195"/>
<dbReference type="AlphaFoldDB" id="A0A0P0CT72"/>
<gene>
    <name evidence="2" type="ORF">DC20_19195</name>
</gene>
<dbReference type="PANTHER" id="PTHR36436">
    <property type="entry name" value="SLL5081 PROTEIN"/>
    <property type="match status" value="1"/>
</dbReference>